<evidence type="ECO:0000256" key="2">
    <source>
        <dbReference type="ARBA" id="ARBA00022475"/>
    </source>
</evidence>
<dbReference type="AlphaFoldDB" id="A0A6D2CBG2"/>
<accession>A0A6D2CBG2</accession>
<dbReference type="EMBL" id="JRPH02000011">
    <property type="protein sequence ID" value="TLE04951.1"/>
    <property type="molecule type" value="Genomic_DNA"/>
</dbReference>
<evidence type="ECO:0000256" key="4">
    <source>
        <dbReference type="ARBA" id="ARBA00022989"/>
    </source>
</evidence>
<evidence type="ECO:0000256" key="6">
    <source>
        <dbReference type="SAM" id="Phobius"/>
    </source>
</evidence>
<feature type="transmembrane region" description="Helical" evidence="6">
    <location>
        <begin position="40"/>
        <end position="61"/>
    </location>
</feature>
<feature type="transmembrane region" description="Helical" evidence="6">
    <location>
        <begin position="103"/>
        <end position="123"/>
    </location>
</feature>
<feature type="transmembrane region" description="Helical" evidence="6">
    <location>
        <begin position="278"/>
        <end position="296"/>
    </location>
</feature>
<sequence>MRKISLWGYDMGRISGHILAFSSVFFWSALYVSVKILLDYLSPFELLILQFVFGYIMLFMMKPTFLRISLKEEAMFAIAGLCGISIYNLFLNLAIEQTYASNVSVIIATAPLFTGIFAFMLRIEKPYRNFFIGFMLCIIGIILLSYGDGEAVGFNPFGDMLALISAIGWGAYSVAIVSIMDRRYNIIIATRKIVFYGILFLIPGFFIFDFKPQWHELLEPMVAFNFIFIVLFPSALCFLMWNKATLLIGAIKTNIYVYLTPIITIIVAMIAIDERLGFYGIIGVVLTLCGVIIGECRNKRV</sequence>
<feature type="transmembrane region" description="Helical" evidence="6">
    <location>
        <begin position="160"/>
        <end position="181"/>
    </location>
</feature>
<evidence type="ECO:0000256" key="5">
    <source>
        <dbReference type="ARBA" id="ARBA00023136"/>
    </source>
</evidence>
<evidence type="ECO:0000313" key="9">
    <source>
        <dbReference type="Proteomes" id="UP000029870"/>
    </source>
</evidence>
<feature type="transmembrane region" description="Helical" evidence="6">
    <location>
        <begin position="193"/>
        <end position="210"/>
    </location>
</feature>
<dbReference type="Proteomes" id="UP000029870">
    <property type="component" value="Unassembled WGS sequence"/>
</dbReference>
<feature type="transmembrane region" description="Helical" evidence="6">
    <location>
        <begin position="73"/>
        <end position="91"/>
    </location>
</feature>
<keyword evidence="3 6" id="KW-0812">Transmembrane</keyword>
<feature type="transmembrane region" description="Helical" evidence="6">
    <location>
        <begin position="130"/>
        <end position="148"/>
    </location>
</feature>
<feature type="domain" description="EamA" evidence="7">
    <location>
        <begin position="157"/>
        <end position="293"/>
    </location>
</feature>
<dbReference type="Pfam" id="PF00892">
    <property type="entry name" value="EamA"/>
    <property type="match status" value="2"/>
</dbReference>
<dbReference type="InterPro" id="IPR037185">
    <property type="entry name" value="EmrE-like"/>
</dbReference>
<dbReference type="PANTHER" id="PTHR32322:SF18">
    <property type="entry name" value="S-ADENOSYLMETHIONINE_S-ADENOSYLHOMOCYSTEINE TRANSPORTER"/>
    <property type="match status" value="1"/>
</dbReference>
<feature type="transmembrane region" description="Helical" evidence="6">
    <location>
        <begin position="222"/>
        <end position="241"/>
    </location>
</feature>
<dbReference type="InterPro" id="IPR000620">
    <property type="entry name" value="EamA_dom"/>
</dbReference>
<feature type="transmembrane region" description="Helical" evidence="6">
    <location>
        <begin position="253"/>
        <end position="272"/>
    </location>
</feature>
<dbReference type="InterPro" id="IPR050638">
    <property type="entry name" value="AA-Vitamin_Transporters"/>
</dbReference>
<feature type="domain" description="EamA" evidence="7">
    <location>
        <begin position="15"/>
        <end position="145"/>
    </location>
</feature>
<comment type="subcellular location">
    <subcellularLocation>
        <location evidence="1">Cell membrane</location>
        <topology evidence="1">Multi-pass membrane protein</topology>
    </subcellularLocation>
</comment>
<evidence type="ECO:0000313" key="8">
    <source>
        <dbReference type="EMBL" id="TLE04951.1"/>
    </source>
</evidence>
<evidence type="ECO:0000256" key="3">
    <source>
        <dbReference type="ARBA" id="ARBA00022692"/>
    </source>
</evidence>
<keyword evidence="4 6" id="KW-1133">Transmembrane helix</keyword>
<evidence type="ECO:0000259" key="7">
    <source>
        <dbReference type="Pfam" id="PF00892"/>
    </source>
</evidence>
<keyword evidence="2" id="KW-1003">Cell membrane</keyword>
<dbReference type="GO" id="GO:0005886">
    <property type="term" value="C:plasma membrane"/>
    <property type="evidence" value="ECO:0007669"/>
    <property type="project" value="UniProtKB-SubCell"/>
</dbReference>
<protein>
    <submittedName>
        <fullName evidence="8">DMT family transporter</fullName>
    </submittedName>
</protein>
<name>A0A6D2CBG2_9HELI</name>
<organism evidence="8 9">
    <name type="scientific">Helicobacter bilis</name>
    <dbReference type="NCBI Taxonomy" id="37372"/>
    <lineage>
        <taxon>Bacteria</taxon>
        <taxon>Pseudomonadati</taxon>
        <taxon>Campylobacterota</taxon>
        <taxon>Epsilonproteobacteria</taxon>
        <taxon>Campylobacterales</taxon>
        <taxon>Helicobacteraceae</taxon>
        <taxon>Helicobacter</taxon>
    </lineage>
</organism>
<dbReference type="PANTHER" id="PTHR32322">
    <property type="entry name" value="INNER MEMBRANE TRANSPORTER"/>
    <property type="match status" value="1"/>
</dbReference>
<proteinExistence type="predicted"/>
<reference evidence="8 9" key="1">
    <citation type="journal article" date="2014" name="Genome Announc.">
        <title>Draft genome sequences of eight enterohepatic helicobacter species isolated from both laboratory and wild rodents.</title>
        <authorList>
            <person name="Sheh A."/>
            <person name="Shen Z."/>
            <person name="Fox J.G."/>
        </authorList>
    </citation>
    <scope>NUCLEOTIDE SEQUENCE [LARGE SCALE GENOMIC DNA]</scope>
    <source>
        <strain evidence="8 9">Missouri</strain>
    </source>
</reference>
<evidence type="ECO:0000256" key="1">
    <source>
        <dbReference type="ARBA" id="ARBA00004651"/>
    </source>
</evidence>
<gene>
    <name evidence="8" type="ORF">LS77_004715</name>
</gene>
<comment type="caution">
    <text evidence="8">The sequence shown here is derived from an EMBL/GenBank/DDBJ whole genome shotgun (WGS) entry which is preliminary data.</text>
</comment>
<keyword evidence="5 6" id="KW-0472">Membrane</keyword>
<dbReference type="SUPFAM" id="SSF103481">
    <property type="entry name" value="Multidrug resistance efflux transporter EmrE"/>
    <property type="match status" value="2"/>
</dbReference>
<feature type="transmembrane region" description="Helical" evidence="6">
    <location>
        <begin position="12"/>
        <end position="34"/>
    </location>
</feature>